<keyword evidence="9" id="KW-0812">Transmembrane</keyword>
<dbReference type="SUPFAM" id="SSF51905">
    <property type="entry name" value="FAD/NAD(P)-binding domain"/>
    <property type="match status" value="1"/>
</dbReference>
<name>A0ABP9FKW7_9SPHI</name>
<evidence type="ECO:0000313" key="13">
    <source>
        <dbReference type="Proteomes" id="UP001501436"/>
    </source>
</evidence>
<dbReference type="InterPro" id="IPR045024">
    <property type="entry name" value="NDH-2"/>
</dbReference>
<organism evidence="12 13">
    <name type="scientific">Mucilaginibacter defluvii</name>
    <dbReference type="NCBI Taxonomy" id="1196019"/>
    <lineage>
        <taxon>Bacteria</taxon>
        <taxon>Pseudomonadati</taxon>
        <taxon>Bacteroidota</taxon>
        <taxon>Sphingobacteriia</taxon>
        <taxon>Sphingobacteriales</taxon>
        <taxon>Sphingobacteriaceae</taxon>
        <taxon>Mucilaginibacter</taxon>
    </lineage>
</organism>
<keyword evidence="13" id="KW-1185">Reference proteome</keyword>
<evidence type="ECO:0000256" key="5">
    <source>
        <dbReference type="ARBA" id="ARBA00022946"/>
    </source>
</evidence>
<dbReference type="PANTHER" id="PTHR43706:SF47">
    <property type="entry name" value="EXTERNAL NADH-UBIQUINONE OXIDOREDUCTASE 1, MITOCHONDRIAL-RELATED"/>
    <property type="match status" value="1"/>
</dbReference>
<evidence type="ECO:0000256" key="8">
    <source>
        <dbReference type="ARBA" id="ARBA00047599"/>
    </source>
</evidence>
<comment type="catalytic activity">
    <reaction evidence="8">
        <text>a quinone + NADH + H(+) = a quinol + NAD(+)</text>
        <dbReference type="Rhea" id="RHEA:46160"/>
        <dbReference type="ChEBI" id="CHEBI:15378"/>
        <dbReference type="ChEBI" id="CHEBI:24646"/>
        <dbReference type="ChEBI" id="CHEBI:57540"/>
        <dbReference type="ChEBI" id="CHEBI:57945"/>
        <dbReference type="ChEBI" id="CHEBI:132124"/>
        <dbReference type="EC" id="1.6.5.9"/>
    </reaction>
</comment>
<feature type="transmembrane region" description="Helical" evidence="9">
    <location>
        <begin position="371"/>
        <end position="387"/>
    </location>
</feature>
<feature type="domain" description="External alternative NADH-ubiquinone oxidoreductase-like C-terminal" evidence="11">
    <location>
        <begin position="345"/>
        <end position="403"/>
    </location>
</feature>
<dbReference type="PANTHER" id="PTHR43706">
    <property type="entry name" value="NADH DEHYDROGENASE"/>
    <property type="match status" value="1"/>
</dbReference>
<dbReference type="Pfam" id="PF07992">
    <property type="entry name" value="Pyr_redox_2"/>
    <property type="match status" value="1"/>
</dbReference>
<comment type="similarity">
    <text evidence="1">Belongs to the NADH dehydrogenase family.</text>
</comment>
<dbReference type="InterPro" id="IPR036188">
    <property type="entry name" value="FAD/NAD-bd_sf"/>
</dbReference>
<proteinExistence type="inferred from homology"/>
<dbReference type="EC" id="1.6.5.9" evidence="2"/>
<dbReference type="InterPro" id="IPR054585">
    <property type="entry name" value="NDH2-like_C"/>
</dbReference>
<dbReference type="PRINTS" id="PR00411">
    <property type="entry name" value="PNDRDTASEI"/>
</dbReference>
<keyword evidence="5" id="KW-0809">Transit peptide</keyword>
<evidence type="ECO:0000313" key="12">
    <source>
        <dbReference type="EMBL" id="GAA4905597.1"/>
    </source>
</evidence>
<evidence type="ECO:0000256" key="7">
    <source>
        <dbReference type="ARBA" id="ARBA00023027"/>
    </source>
</evidence>
<reference evidence="13" key="1">
    <citation type="journal article" date="2019" name="Int. J. Syst. Evol. Microbiol.">
        <title>The Global Catalogue of Microorganisms (GCM) 10K type strain sequencing project: providing services to taxonomists for standard genome sequencing and annotation.</title>
        <authorList>
            <consortium name="The Broad Institute Genomics Platform"/>
            <consortium name="The Broad Institute Genome Sequencing Center for Infectious Disease"/>
            <person name="Wu L."/>
            <person name="Ma J."/>
        </authorList>
    </citation>
    <scope>NUCLEOTIDE SEQUENCE [LARGE SCALE GENOMIC DNA]</scope>
    <source>
        <strain evidence="13">JCM 18283</strain>
    </source>
</reference>
<evidence type="ECO:0000256" key="1">
    <source>
        <dbReference type="ARBA" id="ARBA00005272"/>
    </source>
</evidence>
<dbReference type="EMBL" id="BAABJI010000001">
    <property type="protein sequence ID" value="GAA4905597.1"/>
    <property type="molecule type" value="Genomic_DNA"/>
</dbReference>
<dbReference type="Proteomes" id="UP001501436">
    <property type="component" value="Unassembled WGS sequence"/>
</dbReference>
<protein>
    <recommendedName>
        <fullName evidence="2">NADH:ubiquinone reductase (non-electrogenic)</fullName>
        <ecNumber evidence="2">1.6.5.9</ecNumber>
    </recommendedName>
</protein>
<dbReference type="Pfam" id="PF22366">
    <property type="entry name" value="NDH2_C"/>
    <property type="match status" value="1"/>
</dbReference>
<keyword evidence="3" id="KW-0285">Flavoprotein</keyword>
<keyword evidence="4" id="KW-0274">FAD</keyword>
<evidence type="ECO:0000256" key="3">
    <source>
        <dbReference type="ARBA" id="ARBA00022630"/>
    </source>
</evidence>
<dbReference type="InterPro" id="IPR023753">
    <property type="entry name" value="FAD/NAD-binding_dom"/>
</dbReference>
<keyword evidence="9" id="KW-0472">Membrane</keyword>
<dbReference type="PRINTS" id="PR00368">
    <property type="entry name" value="FADPNR"/>
</dbReference>
<keyword evidence="7" id="KW-0520">NAD</keyword>
<keyword evidence="9" id="KW-1133">Transmembrane helix</keyword>
<keyword evidence="6" id="KW-0560">Oxidoreductase</keyword>
<feature type="domain" description="FAD/NAD(P)-binding" evidence="10">
    <location>
        <begin position="1"/>
        <end position="321"/>
    </location>
</feature>
<accession>A0ABP9FKW7</accession>
<dbReference type="RefSeq" id="WP_345329351.1">
    <property type="nucleotide sequence ID" value="NZ_BAABJI010000001.1"/>
</dbReference>
<comment type="caution">
    <text evidence="12">The sequence shown here is derived from an EMBL/GenBank/DDBJ whole genome shotgun (WGS) entry which is preliminary data.</text>
</comment>
<sequence length="435" mass="48888">MKIVIIGGGFAGLKLARELNNKKGFDIMLLDKVTFHQFQPLFYQVATASLEASNISFPLRKVFHNSKNVRIRFAEVEEIKPEINTVVTDVCNFEYDLLVLATGTQTNFFGNQQIQSHAFPMKTTFEALRLMNRIINNFEDALEVNDEAERSRIMSIAIVGAGPTGVELAGALAEMRKNVLPKDYPELNWDLMHIYLIDHNKNPLSAMSEKSSNEARQYLQDMGIILKLGAGVEEFDGERIVEDDGEIINVKTVIWAAGVRGNLPEGIPPENVARGNRVKVDRFNKVIGSGNIYAIGDIAYMETDLYPNGHPQLASVAGDQGEHLAKNLIRQAAGDPPVPFEFDNKGVMATIGKRKAVVDLEKPKIHFKGRIAWLIWMFLHLMLILGIKNKLQIFINWAYKYFTSDQSLRLAQRIRGKGEELQIFRPPNHASVNKV</sequence>
<evidence type="ECO:0000256" key="9">
    <source>
        <dbReference type="SAM" id="Phobius"/>
    </source>
</evidence>
<evidence type="ECO:0000256" key="4">
    <source>
        <dbReference type="ARBA" id="ARBA00022827"/>
    </source>
</evidence>
<evidence type="ECO:0000259" key="10">
    <source>
        <dbReference type="Pfam" id="PF07992"/>
    </source>
</evidence>
<gene>
    <name evidence="12" type="ORF">GCM10023313_05340</name>
</gene>
<evidence type="ECO:0000259" key="11">
    <source>
        <dbReference type="Pfam" id="PF22366"/>
    </source>
</evidence>
<evidence type="ECO:0000256" key="6">
    <source>
        <dbReference type="ARBA" id="ARBA00023002"/>
    </source>
</evidence>
<dbReference type="Gene3D" id="3.50.50.100">
    <property type="match status" value="1"/>
</dbReference>
<evidence type="ECO:0000256" key="2">
    <source>
        <dbReference type="ARBA" id="ARBA00012637"/>
    </source>
</evidence>